<protein>
    <recommendedName>
        <fullName evidence="2 7">Autophagy-related protein 11</fullName>
    </recommendedName>
</protein>
<evidence type="ECO:0000256" key="2">
    <source>
        <dbReference type="ARBA" id="ARBA00013804"/>
    </source>
</evidence>
<feature type="region of interest" description="Disordered" evidence="9">
    <location>
        <begin position="737"/>
        <end position="788"/>
    </location>
</feature>
<evidence type="ECO:0000256" key="3">
    <source>
        <dbReference type="ARBA" id="ARBA00022448"/>
    </source>
</evidence>
<dbReference type="InterPro" id="IPR040040">
    <property type="entry name" value="ATG11"/>
</dbReference>
<keyword evidence="13" id="KW-1185">Reference proteome</keyword>
<name>A0ABP0EAX4_9ASCO</name>
<evidence type="ECO:0000256" key="9">
    <source>
        <dbReference type="SAM" id="MobiDB-lite"/>
    </source>
</evidence>
<evidence type="ECO:0000259" key="11">
    <source>
        <dbReference type="Pfam" id="PF10377"/>
    </source>
</evidence>
<organism evidence="12 13">
    <name type="scientific">[Candida] anglica</name>
    <dbReference type="NCBI Taxonomy" id="148631"/>
    <lineage>
        <taxon>Eukaryota</taxon>
        <taxon>Fungi</taxon>
        <taxon>Dikarya</taxon>
        <taxon>Ascomycota</taxon>
        <taxon>Saccharomycotina</taxon>
        <taxon>Pichiomycetes</taxon>
        <taxon>Debaryomycetaceae</taxon>
        <taxon>Kurtzmaniella</taxon>
    </lineage>
</organism>
<dbReference type="PANTHER" id="PTHR13222:SF1">
    <property type="entry name" value="RB1-INDUCIBLE COILED-COIL PROTEIN 1"/>
    <property type="match status" value="1"/>
</dbReference>
<comment type="function">
    <text evidence="7">Involved in cytoplasm to vacuole transport (Cvt), pexophagy, mitophagy and nucleophagy. Recruits mitochondria for their selective degradation via autophagy (mitophagy) during starvation. Works as scaffold proteins that recruit ATG proteins to the pre-autophagosome (PAS), the site of vesicle/autophagosome formation. Required for the Cvt vesicles completion.</text>
</comment>
<dbReference type="PANTHER" id="PTHR13222">
    <property type="entry name" value="RB1-INDUCIBLE COILED-COIL"/>
    <property type="match status" value="1"/>
</dbReference>
<dbReference type="InterPro" id="IPR019460">
    <property type="entry name" value="Atg11_C"/>
</dbReference>
<comment type="similarity">
    <text evidence="1 7">Belongs to the ATG11 family.</text>
</comment>
<accession>A0ABP0EAX4</accession>
<reference evidence="12 13" key="1">
    <citation type="submission" date="2024-01" db="EMBL/GenBank/DDBJ databases">
        <authorList>
            <consortium name="Genoscope - CEA"/>
            <person name="William W."/>
        </authorList>
    </citation>
    <scope>NUCLEOTIDE SEQUENCE [LARGE SCALE GENOMIC DNA]</scope>
    <source>
        <strain evidence="12 13">29B2s-10</strain>
    </source>
</reference>
<evidence type="ECO:0000256" key="8">
    <source>
        <dbReference type="SAM" id="Coils"/>
    </source>
</evidence>
<keyword evidence="7" id="KW-0926">Vacuole</keyword>
<feature type="region of interest" description="Disordered" evidence="9">
    <location>
        <begin position="1"/>
        <end position="27"/>
    </location>
</feature>
<evidence type="ECO:0000256" key="4">
    <source>
        <dbReference type="ARBA" id="ARBA00022927"/>
    </source>
</evidence>
<proteinExistence type="inferred from homology"/>
<feature type="compositionally biased region" description="Polar residues" evidence="9">
    <location>
        <begin position="737"/>
        <end position="750"/>
    </location>
</feature>
<feature type="compositionally biased region" description="Polar residues" evidence="9">
    <location>
        <begin position="773"/>
        <end position="788"/>
    </location>
</feature>
<evidence type="ECO:0000256" key="6">
    <source>
        <dbReference type="ARBA" id="ARBA00023054"/>
    </source>
</evidence>
<comment type="subunit">
    <text evidence="7">Homodimer.</text>
</comment>
<dbReference type="Pfam" id="PF10377">
    <property type="entry name" value="ATG11"/>
    <property type="match status" value="1"/>
</dbReference>
<feature type="domain" description="Autophagy-related protein 11 C-terminal" evidence="11">
    <location>
        <begin position="1200"/>
        <end position="1339"/>
    </location>
</feature>
<dbReference type="EMBL" id="OZ004256">
    <property type="protein sequence ID" value="CAK7904185.1"/>
    <property type="molecule type" value="Genomic_DNA"/>
</dbReference>
<evidence type="ECO:0000313" key="13">
    <source>
        <dbReference type="Proteomes" id="UP001497600"/>
    </source>
</evidence>
<feature type="coiled-coil region" evidence="8">
    <location>
        <begin position="960"/>
        <end position="994"/>
    </location>
</feature>
<gene>
    <name evidence="12" type="primary">ATG11</name>
    <name evidence="12" type="ORF">CAAN4_D08174</name>
</gene>
<dbReference type="InterPro" id="IPR045326">
    <property type="entry name" value="ATG17-like_dom"/>
</dbReference>
<sequence>MSNTTGLNSNVQATPEKEATTIPGPSTSHLTILNAHNGYTVKVPKPVRFHTLQAFKTFIYESFTNYLIGGTENIFLLTSFGIKFNFNMINELNDVYVYDKRLFSNGNNGELLESYSMQGENEPENNTSDVSQGPLQLSQISKPRQSPVVINSSSTTIKNLSSNIKINESWARALLQDSRGMDQQIRNLVRQINILFKCLNIVFSFGSNFVSGIEKSFNNYFNYIKLTNMKTLHRSWNKYYRNLKQNMSPFKVNDFDNHEHTINLSNMLHSTQLETSALYISENLPKVVQRFNDMSIVINSVNEDKISIDSSIEKLRNESIDMFKGDEFSENNNNGSKYTTEVHQIVKIISQDLENIRANSNSTSTQTLDTIHQTHIEKLSPQIYKSVSNLYDKLQNIQTFKRRLSSESLAVFINIANLQMRMVNLKEDLKSLTSPNGGKDIGFETINKIKAHEDYLSLAIDLPLLFGFMMIEKRRQYEWFDFYSKGIVKNISEQLSVMIDHERLFRKLWLKKFGGFLGLLESRFDENGIAYQQRPRLPTIDVTLVNNTANLEDIGGPLLSNIQVGRNDILEYIKSIKKYSELSVSISPSSQNFAGLLEKNFDDLVKCTGNMKKVTKIVASLSTLTSPSSNDSKASKMDNFMGAISQHGSLKYQNKLKSGVEGHHNESLGDGTEVSDDMDLNVITGLKSRIKKLENLLHQQQYRNLSQWPVTRPVGNESHDGEGAKMSLIVEKRGVSDPTSFLSKRVTTGVVTPPSPNNPRSSPSFSGNGAGHKSTNGHDGTHAINSNSSKILDASTTIDKHLDNIRLRKENTELMGENKRLSNINTSLEDTANKLRNEILLLKEEHEEKLKLKDEEIEINKRDLQLLKNDLDSQNNNLRLLEQENEILRKRQDDIVTELGKEKEETVATLQEEISKYIGMNHQKYEEIMKMNTALESIRVELRDSTGMKNDLLSNMSAKETEITQERNRFMEEIKGLKQRIDEITDDYEDLMELTQTKQTTNEHLITELKDVVVKLVSKIKEQVKLSFDFYSDFCLVLESMGLLLIRDANDELKIVRVKGLRSKKEKEREKEKGGTQLLDDHEISTPLRPTSKVLEQISGLLKVITDLDVDHLAIDEEESIPSTPNLAQEVPQTQEPITDIVTRYPSVDSKTQEQGDELIKQIRENFESSKYENMLRELRFSAEPKDDQLFTEGNSAFVSAIAKRFGDVEGFAKKLTKENRSKANEITKLTNKLSTKISMNDFQVNDLVLFLPTRIDRMDEIDENFQPWAAFNFGSPHYFLRVTNNSGNIHELASKDWMVGRIEEITEHVVSEENKDDRTKNPFSLSLGVNWFYVDAKEVEMV</sequence>
<dbReference type="Pfam" id="PF04108">
    <property type="entry name" value="ATG17_like"/>
    <property type="match status" value="1"/>
</dbReference>
<evidence type="ECO:0000256" key="5">
    <source>
        <dbReference type="ARBA" id="ARBA00023006"/>
    </source>
</evidence>
<evidence type="ECO:0000259" key="10">
    <source>
        <dbReference type="Pfam" id="PF04108"/>
    </source>
</evidence>
<evidence type="ECO:0000256" key="1">
    <source>
        <dbReference type="ARBA" id="ARBA00009729"/>
    </source>
</evidence>
<feature type="compositionally biased region" description="Polar residues" evidence="9">
    <location>
        <begin position="1"/>
        <end position="13"/>
    </location>
</feature>
<dbReference type="Proteomes" id="UP001497600">
    <property type="component" value="Chromosome D"/>
</dbReference>
<feature type="coiled-coil region" evidence="8">
    <location>
        <begin position="818"/>
        <end position="898"/>
    </location>
</feature>
<feature type="domain" description="Autophagy protein ATG17-like" evidence="10">
    <location>
        <begin position="162"/>
        <end position="517"/>
    </location>
</feature>
<keyword evidence="3 7" id="KW-0813">Transport</keyword>
<keyword evidence="5 7" id="KW-0072">Autophagy</keyword>
<keyword evidence="6 8" id="KW-0175">Coiled coil</keyword>
<evidence type="ECO:0000313" key="12">
    <source>
        <dbReference type="EMBL" id="CAK7904185.1"/>
    </source>
</evidence>
<evidence type="ECO:0000256" key="7">
    <source>
        <dbReference type="RuleBase" id="RU367075"/>
    </source>
</evidence>
<comment type="subcellular location">
    <subcellularLocation>
        <location evidence="7">Preautophagosomal structure membrane</location>
        <topology evidence="7">Peripheral membrane protein</topology>
    </subcellularLocation>
    <subcellularLocation>
        <location evidence="7">Vacuole membrane</location>
        <topology evidence="7">Peripheral membrane protein</topology>
    </subcellularLocation>
    <text evidence="7">During pexophagy, accumulates in the vacuolar membrane region, where the peroxisomes contact the vacuole.</text>
</comment>
<keyword evidence="7" id="KW-0472">Membrane</keyword>
<keyword evidence="4 7" id="KW-0653">Protein transport</keyword>